<evidence type="ECO:0000313" key="3">
    <source>
        <dbReference type="Proteomes" id="UP000183832"/>
    </source>
</evidence>
<proteinExistence type="predicted"/>
<dbReference type="EMBL" id="CVRI01000017">
    <property type="protein sequence ID" value="CRK90198.1"/>
    <property type="molecule type" value="Genomic_DNA"/>
</dbReference>
<keyword evidence="3" id="KW-1185">Reference proteome</keyword>
<protein>
    <submittedName>
        <fullName evidence="2">CLUMA_CG003912, isoform A</fullName>
    </submittedName>
</protein>
<feature type="region of interest" description="Disordered" evidence="1">
    <location>
        <begin position="65"/>
        <end position="84"/>
    </location>
</feature>
<organism evidence="2 3">
    <name type="scientific">Clunio marinus</name>
    <dbReference type="NCBI Taxonomy" id="568069"/>
    <lineage>
        <taxon>Eukaryota</taxon>
        <taxon>Metazoa</taxon>
        <taxon>Ecdysozoa</taxon>
        <taxon>Arthropoda</taxon>
        <taxon>Hexapoda</taxon>
        <taxon>Insecta</taxon>
        <taxon>Pterygota</taxon>
        <taxon>Neoptera</taxon>
        <taxon>Endopterygota</taxon>
        <taxon>Diptera</taxon>
        <taxon>Nematocera</taxon>
        <taxon>Chironomoidea</taxon>
        <taxon>Chironomidae</taxon>
        <taxon>Clunio</taxon>
    </lineage>
</organism>
<dbReference type="Proteomes" id="UP000183832">
    <property type="component" value="Unassembled WGS sequence"/>
</dbReference>
<evidence type="ECO:0000313" key="2">
    <source>
        <dbReference type="EMBL" id="CRK90198.1"/>
    </source>
</evidence>
<sequence>MLLCVVFVTTSKLEAIVQHQRFHEGSLIEIRFAVSAKILLILNHLPILRPQRKILQNLYSNEKEQKNFENPNQKNSQEVKPLYG</sequence>
<gene>
    <name evidence="2" type="ORF">CLUMA_CG003912</name>
</gene>
<dbReference type="AlphaFoldDB" id="A0A1J1HUL4"/>
<accession>A0A1J1HUL4</accession>
<evidence type="ECO:0000256" key="1">
    <source>
        <dbReference type="SAM" id="MobiDB-lite"/>
    </source>
</evidence>
<name>A0A1J1HUL4_9DIPT</name>
<feature type="compositionally biased region" description="Polar residues" evidence="1">
    <location>
        <begin position="68"/>
        <end position="78"/>
    </location>
</feature>
<reference evidence="2 3" key="1">
    <citation type="submission" date="2015-04" db="EMBL/GenBank/DDBJ databases">
        <authorList>
            <person name="Syromyatnikov M.Y."/>
            <person name="Popov V.N."/>
        </authorList>
    </citation>
    <scope>NUCLEOTIDE SEQUENCE [LARGE SCALE GENOMIC DNA]</scope>
</reference>